<feature type="region of interest" description="Disordered" evidence="1">
    <location>
        <begin position="1"/>
        <end position="65"/>
    </location>
</feature>
<organism evidence="2 3">
    <name type="scientific">Mycobacterium tuberculosis</name>
    <dbReference type="NCBI Taxonomy" id="1773"/>
    <lineage>
        <taxon>Bacteria</taxon>
        <taxon>Bacillati</taxon>
        <taxon>Actinomycetota</taxon>
        <taxon>Actinomycetes</taxon>
        <taxon>Mycobacteriales</taxon>
        <taxon>Mycobacteriaceae</taxon>
        <taxon>Mycobacterium</taxon>
        <taxon>Mycobacterium tuberculosis complex</taxon>
    </lineage>
</organism>
<name>A0A655A5G9_MYCTX</name>
<gene>
    <name evidence="2" type="ORF">ERS027661_02597</name>
</gene>
<reference evidence="2 3" key="1">
    <citation type="submission" date="2015-03" db="EMBL/GenBank/DDBJ databases">
        <authorList>
            <consortium name="Pathogen Informatics"/>
        </authorList>
    </citation>
    <scope>NUCLEOTIDE SEQUENCE [LARGE SCALE GENOMIC DNA]</scope>
    <source>
        <strain evidence="2 3">Bir 187</strain>
    </source>
</reference>
<dbReference type="Proteomes" id="UP000049023">
    <property type="component" value="Unassembled WGS sequence"/>
</dbReference>
<evidence type="ECO:0000256" key="1">
    <source>
        <dbReference type="SAM" id="MobiDB-lite"/>
    </source>
</evidence>
<evidence type="ECO:0000313" key="2">
    <source>
        <dbReference type="EMBL" id="CKS10801.1"/>
    </source>
</evidence>
<accession>A0A655A5G9</accession>
<feature type="compositionally biased region" description="Low complexity" evidence="1">
    <location>
        <begin position="91"/>
        <end position="107"/>
    </location>
</feature>
<dbReference type="EMBL" id="CNFU01000569">
    <property type="protein sequence ID" value="CKS10801.1"/>
    <property type="molecule type" value="Genomic_DNA"/>
</dbReference>
<sequence length="118" mass="11936">MGTVSRAKSAASRDRAGPAAKVRSNGHGACTAAPGSRPSARSVASSLAIPNRTPLPDTQNNDSRDSAVITPLVDVTKLAAPGNTSTWVATTDAGARSSRTSRTIRLSIDGGTGSPRPL</sequence>
<proteinExistence type="predicted"/>
<protein>
    <submittedName>
        <fullName evidence="2">Uncharacterized protein</fullName>
    </submittedName>
</protein>
<evidence type="ECO:0000313" key="3">
    <source>
        <dbReference type="Proteomes" id="UP000049023"/>
    </source>
</evidence>
<feature type="region of interest" description="Disordered" evidence="1">
    <location>
        <begin position="91"/>
        <end position="118"/>
    </location>
</feature>
<dbReference type="AlphaFoldDB" id="A0A655A5G9"/>
<feature type="compositionally biased region" description="Low complexity" evidence="1">
    <location>
        <begin position="1"/>
        <end position="10"/>
    </location>
</feature>